<protein>
    <recommendedName>
        <fullName evidence="4">Transposase</fullName>
    </recommendedName>
</protein>
<dbReference type="EMBL" id="BLKU01000005">
    <property type="protein sequence ID" value="GFG66026.1"/>
    <property type="molecule type" value="Genomic_DNA"/>
</dbReference>
<feature type="region of interest" description="Disordered" evidence="1">
    <location>
        <begin position="46"/>
        <end position="68"/>
    </location>
</feature>
<reference evidence="2 3" key="1">
    <citation type="journal article" date="2019" name="Emerg. Microbes Infect.">
        <title>Comprehensive subspecies identification of 175 nontuberculous mycobacteria species based on 7547 genomic profiles.</title>
        <authorList>
            <person name="Matsumoto Y."/>
            <person name="Kinjo T."/>
            <person name="Motooka D."/>
            <person name="Nabeya D."/>
            <person name="Jung N."/>
            <person name="Uechi K."/>
            <person name="Horii T."/>
            <person name="Iida T."/>
            <person name="Fujita J."/>
            <person name="Nakamura S."/>
        </authorList>
    </citation>
    <scope>NUCLEOTIDE SEQUENCE [LARGE SCALE GENOMIC DNA]</scope>
    <source>
        <strain evidence="2 3">JCM 13573</strain>
    </source>
</reference>
<dbReference type="Proteomes" id="UP000465306">
    <property type="component" value="Unassembled WGS sequence"/>
</dbReference>
<evidence type="ECO:0000256" key="1">
    <source>
        <dbReference type="SAM" id="MobiDB-lite"/>
    </source>
</evidence>
<evidence type="ECO:0008006" key="4">
    <source>
        <dbReference type="Google" id="ProtNLM"/>
    </source>
</evidence>
<feature type="region of interest" description="Disordered" evidence="1">
    <location>
        <begin position="1"/>
        <end position="20"/>
    </location>
</feature>
<accession>A0ABQ1BQQ9</accession>
<organism evidence="2 3">
    <name type="scientific">Mycobacterium kubicae</name>
    <dbReference type="NCBI Taxonomy" id="120959"/>
    <lineage>
        <taxon>Bacteria</taxon>
        <taxon>Bacillati</taxon>
        <taxon>Actinomycetota</taxon>
        <taxon>Actinomycetes</taxon>
        <taxon>Mycobacteriales</taxon>
        <taxon>Mycobacteriaceae</taxon>
        <taxon>Mycobacterium</taxon>
        <taxon>Mycobacterium simiae complex</taxon>
    </lineage>
</organism>
<comment type="caution">
    <text evidence="2">The sequence shown here is derived from an EMBL/GenBank/DDBJ whole genome shotgun (WGS) entry which is preliminary data.</text>
</comment>
<keyword evidence="3" id="KW-1185">Reference proteome</keyword>
<gene>
    <name evidence="2" type="ORF">MKUB_35160</name>
</gene>
<sequence>MMSACNMLSENTGHGVRTTHRTNALIRPGSAAAEFTNPPYRAAVTRRKLTEESGKSRRGPQLAGRSQNCRETMANRYLSAVITSVNDDVRGVYAAGRPSGGGV</sequence>
<name>A0ABQ1BQQ9_9MYCO</name>
<evidence type="ECO:0000313" key="3">
    <source>
        <dbReference type="Proteomes" id="UP000465306"/>
    </source>
</evidence>
<proteinExistence type="predicted"/>
<evidence type="ECO:0000313" key="2">
    <source>
        <dbReference type="EMBL" id="GFG66026.1"/>
    </source>
</evidence>
<feature type="compositionally biased region" description="Polar residues" evidence="1">
    <location>
        <begin position="1"/>
        <end position="12"/>
    </location>
</feature>